<dbReference type="KEGG" id="nkr:NKOR_00650"/>
<dbReference type="Proteomes" id="UP000006101">
    <property type="component" value="Chromosome"/>
</dbReference>
<dbReference type="HOGENOM" id="CLU_1060066_0_0_2"/>
<keyword evidence="2" id="KW-1185">Reference proteome</keyword>
<accession>K0B210</accession>
<proteinExistence type="predicted"/>
<dbReference type="GeneID" id="13725579"/>
<sequence length="262" mass="29594">MSAVQSMKRGAIVLLDALGTKARWNKDQENFLFNEWEQILQFMEKNADTAKEVGMLMKIRSFSDTVLMSFSPDPEIPLKTQDWGDHVLLKFASSAASYLLALGLCLNIPFRGCIAYGDYYENDRALTGKIMFEAAEYYEQSQWIGVSLAPSANIIASRNASLSADNEDYNENVYITPYDVPLKGLTEKNGYGINFIKSYEGIMNTHRSMGEITDENNIWHKVDSSKNVNQILQAQLNENPGIEPTLKIRNTLAFVEHIQNNN</sequence>
<dbReference type="STRING" id="1229908.NKOR_00650"/>
<gene>
    <name evidence="1" type="ORF">NKOR_00650</name>
</gene>
<dbReference type="RefSeq" id="WP_014962439.1">
    <property type="nucleotide sequence ID" value="NC_018655.1"/>
</dbReference>
<dbReference type="EMBL" id="CP003842">
    <property type="protein sequence ID" value="AFS80048.1"/>
    <property type="molecule type" value="Genomic_DNA"/>
</dbReference>
<reference evidence="1 2" key="1">
    <citation type="journal article" date="2012" name="J. Bacteriol.">
        <title>Draft Genome Sequence of an Ammonia-Oxidizing Archaeon, "Candidatus Nitrosopumilus koreensis" AR1, from Marine Sediment.</title>
        <authorList>
            <person name="Park S.J."/>
            <person name="Kim J.G."/>
            <person name="Jung M.Y."/>
            <person name="Kim S.J."/>
            <person name="Cha I.T."/>
            <person name="Kwon K."/>
            <person name="Lee J.H."/>
            <person name="Rhee S.K."/>
        </authorList>
    </citation>
    <scope>NUCLEOTIDE SEQUENCE [LARGE SCALE GENOMIC DNA]</scope>
    <source>
        <strain evidence="1 2">AR1</strain>
    </source>
</reference>
<dbReference type="AlphaFoldDB" id="K0B210"/>
<name>K0B210_9ARCH</name>
<evidence type="ECO:0000313" key="2">
    <source>
        <dbReference type="Proteomes" id="UP000006101"/>
    </source>
</evidence>
<dbReference type="PATRIC" id="fig|1229908.8.peg.137"/>
<organism evidence="1 2">
    <name type="scientific">Candidatus Nitrosopumilus koreensis AR1</name>
    <dbReference type="NCBI Taxonomy" id="1229908"/>
    <lineage>
        <taxon>Archaea</taxon>
        <taxon>Nitrososphaerota</taxon>
        <taxon>Nitrososphaeria</taxon>
        <taxon>Nitrosopumilales</taxon>
        <taxon>Nitrosopumilaceae</taxon>
        <taxon>Nitrosopumilus</taxon>
    </lineage>
</organism>
<protein>
    <submittedName>
        <fullName evidence="1">Uncharacterized protein</fullName>
    </submittedName>
</protein>
<evidence type="ECO:0000313" key="1">
    <source>
        <dbReference type="EMBL" id="AFS80048.1"/>
    </source>
</evidence>